<name>A0A0R1NYN1_9LACO</name>
<protein>
    <recommendedName>
        <fullName evidence="8">L,D-TPase catalytic domain-containing protein</fullName>
    </recommendedName>
</protein>
<dbReference type="SUPFAM" id="SSF143985">
    <property type="entry name" value="L,D-transpeptidase pre-catalytic domain-like"/>
    <property type="match status" value="1"/>
</dbReference>
<dbReference type="GO" id="GO:0005576">
    <property type="term" value="C:extracellular region"/>
    <property type="evidence" value="ECO:0007669"/>
    <property type="project" value="TreeGrafter"/>
</dbReference>
<dbReference type="eggNOG" id="COG1376">
    <property type="taxonomic scope" value="Bacteria"/>
</dbReference>
<feature type="domain" description="L,D-TPase catalytic" evidence="8">
    <location>
        <begin position="272"/>
        <end position="400"/>
    </location>
</feature>
<dbReference type="GO" id="GO:0008360">
    <property type="term" value="P:regulation of cell shape"/>
    <property type="evidence" value="ECO:0007669"/>
    <property type="project" value="UniProtKB-UniRule"/>
</dbReference>
<dbReference type="InterPro" id="IPR038063">
    <property type="entry name" value="Transpep_catalytic_dom"/>
</dbReference>
<comment type="caution">
    <text evidence="9">The sequence shown here is derived from an EMBL/GenBank/DDBJ whole genome shotgun (WGS) entry which is preliminary data.</text>
</comment>
<organism evidence="9 10">
    <name type="scientific">Lactobacillus gallinarum DSM 10532 = JCM 2011</name>
    <dbReference type="NCBI Taxonomy" id="1423748"/>
    <lineage>
        <taxon>Bacteria</taxon>
        <taxon>Bacillati</taxon>
        <taxon>Bacillota</taxon>
        <taxon>Bacilli</taxon>
        <taxon>Lactobacillales</taxon>
        <taxon>Lactobacillaceae</taxon>
        <taxon>Lactobacillus</taxon>
    </lineage>
</organism>
<dbReference type="CDD" id="cd16913">
    <property type="entry name" value="YkuD_like"/>
    <property type="match status" value="1"/>
</dbReference>
<keyword evidence="2" id="KW-0808">Transferase</keyword>
<dbReference type="GO" id="GO:0018104">
    <property type="term" value="P:peptidoglycan-protein cross-linking"/>
    <property type="evidence" value="ECO:0007669"/>
    <property type="project" value="TreeGrafter"/>
</dbReference>
<sequence>MNEDLKRKNKRSNLIILMVGILVVVSIIAGFGIHNHRVASQAAAEKYARTHFNPNVKIDGVKVGKLTVAKATAKVNKKAKNHVQLRNEKLVYSYNTTAPTIDEAETEALFKKQQTKTPSDQAYNFTTKNLATAKKKLNALKKAELTYKINGKSYQLKAKDLLNDVSYRDGKYQFGNTSKLTEKLNQIDKEVSTLHKSYKFTVPTGNKVKGKTITIKNKTWGWGVYVKKACRLILQAFADGKTTFDGADAIYGLGYSTYAHGYGKSNHEIGNTYAVVSLKKQEVWLVRKGKLAAHLDDVVTGTMEGSKGDQTPRGVWYIHYKESPSTLRGTNDDGSSYASPVKYWMPFTLSGCGFHDASWRTDWSKKAYLRGGSHGCVNVKPSEIRKVWNNISKNEPVIIYE</sequence>
<keyword evidence="7" id="KW-0472">Membrane</keyword>
<evidence type="ECO:0000256" key="1">
    <source>
        <dbReference type="ARBA" id="ARBA00004752"/>
    </source>
</evidence>
<dbReference type="UniPathway" id="UPA00219"/>
<evidence type="ECO:0000256" key="6">
    <source>
        <dbReference type="PROSITE-ProRule" id="PRU01373"/>
    </source>
</evidence>
<dbReference type="Pfam" id="PF03734">
    <property type="entry name" value="YkuD"/>
    <property type="match status" value="1"/>
</dbReference>
<evidence type="ECO:0000256" key="7">
    <source>
        <dbReference type="SAM" id="Phobius"/>
    </source>
</evidence>
<keyword evidence="4 6" id="KW-0573">Peptidoglycan synthesis</keyword>
<dbReference type="RefSeq" id="WP_025005778.1">
    <property type="nucleotide sequence ID" value="NZ_AZEL01000004.1"/>
</dbReference>
<dbReference type="STRING" id="1423748.FC37_GL001786"/>
<evidence type="ECO:0000256" key="2">
    <source>
        <dbReference type="ARBA" id="ARBA00022679"/>
    </source>
</evidence>
<dbReference type="OrthoDB" id="3176960at2"/>
<dbReference type="PATRIC" id="fig|1423748.3.peg.1856"/>
<dbReference type="SUPFAM" id="SSF141523">
    <property type="entry name" value="L,D-transpeptidase catalytic domain-like"/>
    <property type="match status" value="1"/>
</dbReference>
<dbReference type="EMBL" id="AZEL01000004">
    <property type="protein sequence ID" value="KRL25137.1"/>
    <property type="molecule type" value="Genomic_DNA"/>
</dbReference>
<dbReference type="PANTHER" id="PTHR30582">
    <property type="entry name" value="L,D-TRANSPEPTIDASE"/>
    <property type="match status" value="1"/>
</dbReference>
<dbReference type="GO" id="GO:0016740">
    <property type="term" value="F:transferase activity"/>
    <property type="evidence" value="ECO:0007669"/>
    <property type="project" value="UniProtKB-KW"/>
</dbReference>
<accession>A0A0R1NYN1</accession>
<dbReference type="InterPro" id="IPR038054">
    <property type="entry name" value="LD_TPept-like_central_sf"/>
</dbReference>
<feature type="transmembrane region" description="Helical" evidence="7">
    <location>
        <begin position="12"/>
        <end position="33"/>
    </location>
</feature>
<comment type="pathway">
    <text evidence="1 6">Cell wall biogenesis; peptidoglycan biosynthesis.</text>
</comment>
<dbReference type="GO" id="GO:0071555">
    <property type="term" value="P:cell wall organization"/>
    <property type="evidence" value="ECO:0007669"/>
    <property type="project" value="UniProtKB-UniRule"/>
</dbReference>
<dbReference type="AlphaFoldDB" id="A0A0R1NYN1"/>
<feature type="active site" description="Proton donor/acceptor" evidence="6">
    <location>
        <position position="355"/>
    </location>
</feature>
<dbReference type="GO" id="GO:0071972">
    <property type="term" value="F:peptidoglycan L,D-transpeptidase activity"/>
    <property type="evidence" value="ECO:0007669"/>
    <property type="project" value="TreeGrafter"/>
</dbReference>
<evidence type="ECO:0000256" key="3">
    <source>
        <dbReference type="ARBA" id="ARBA00022960"/>
    </source>
</evidence>
<dbReference type="InterPro" id="IPR005490">
    <property type="entry name" value="LD_TPept_cat_dom"/>
</dbReference>
<gene>
    <name evidence="9" type="ORF">FC37_GL001786</name>
</gene>
<keyword evidence="7" id="KW-1133">Transmembrane helix</keyword>
<evidence type="ECO:0000313" key="10">
    <source>
        <dbReference type="Proteomes" id="UP000051311"/>
    </source>
</evidence>
<keyword evidence="7" id="KW-0812">Transmembrane</keyword>
<keyword evidence="3 6" id="KW-0133">Cell shape</keyword>
<feature type="active site" description="Nucleophile" evidence="6">
    <location>
        <position position="376"/>
    </location>
</feature>
<evidence type="ECO:0000256" key="4">
    <source>
        <dbReference type="ARBA" id="ARBA00022984"/>
    </source>
</evidence>
<dbReference type="InterPro" id="IPR050979">
    <property type="entry name" value="LD-transpeptidase"/>
</dbReference>
<reference evidence="9 10" key="1">
    <citation type="journal article" date="2015" name="Genome Announc.">
        <title>Expanding the biotechnology potential of lactobacilli through comparative genomics of 213 strains and associated genera.</title>
        <authorList>
            <person name="Sun Z."/>
            <person name="Harris H.M."/>
            <person name="McCann A."/>
            <person name="Guo C."/>
            <person name="Argimon S."/>
            <person name="Zhang W."/>
            <person name="Yang X."/>
            <person name="Jeffery I.B."/>
            <person name="Cooney J.C."/>
            <person name="Kagawa T.F."/>
            <person name="Liu W."/>
            <person name="Song Y."/>
            <person name="Salvetti E."/>
            <person name="Wrobel A."/>
            <person name="Rasinkangas P."/>
            <person name="Parkhill J."/>
            <person name="Rea M.C."/>
            <person name="O'Sullivan O."/>
            <person name="Ritari J."/>
            <person name="Douillard F.P."/>
            <person name="Paul Ross R."/>
            <person name="Yang R."/>
            <person name="Briner A.E."/>
            <person name="Felis G.E."/>
            <person name="de Vos W.M."/>
            <person name="Barrangou R."/>
            <person name="Klaenhammer T.R."/>
            <person name="Caufield P.W."/>
            <person name="Cui Y."/>
            <person name="Zhang H."/>
            <person name="O'Toole P.W."/>
        </authorList>
    </citation>
    <scope>NUCLEOTIDE SEQUENCE [LARGE SCALE GENOMIC DNA]</scope>
    <source>
        <strain evidence="9 10">DSM 10532</strain>
    </source>
</reference>
<keyword evidence="5 6" id="KW-0961">Cell wall biogenesis/degradation</keyword>
<dbReference type="Gene3D" id="2.40.440.10">
    <property type="entry name" value="L,D-transpeptidase catalytic domain-like"/>
    <property type="match status" value="1"/>
</dbReference>
<evidence type="ECO:0000313" key="9">
    <source>
        <dbReference type="EMBL" id="KRL25137.1"/>
    </source>
</evidence>
<dbReference type="PROSITE" id="PS52029">
    <property type="entry name" value="LD_TPASE"/>
    <property type="match status" value="1"/>
</dbReference>
<evidence type="ECO:0000256" key="5">
    <source>
        <dbReference type="ARBA" id="ARBA00023316"/>
    </source>
</evidence>
<proteinExistence type="predicted"/>
<dbReference type="Gene3D" id="3.10.20.800">
    <property type="match status" value="1"/>
</dbReference>
<dbReference type="PANTHER" id="PTHR30582:SF33">
    <property type="entry name" value="EXPORTED PROTEIN"/>
    <property type="match status" value="1"/>
</dbReference>
<evidence type="ECO:0000259" key="8">
    <source>
        <dbReference type="PROSITE" id="PS52029"/>
    </source>
</evidence>
<dbReference type="Proteomes" id="UP000051311">
    <property type="component" value="Unassembled WGS sequence"/>
</dbReference>